<dbReference type="EC" id="2.7.13.3" evidence="2"/>
<dbReference type="CDD" id="cd00082">
    <property type="entry name" value="HisKA"/>
    <property type="match status" value="1"/>
</dbReference>
<keyword evidence="6" id="KW-0812">Transmembrane</keyword>
<sequence>MKITANFIYLKQLKFEHRKVVHYTLLSSIILLQVIAIVTWYNETKLSEAFENMASAGRMSRLNSSLVKSQGYFNTYITNKDATSLKNYAANLNEVSALISSLRLENDDNKNTTALLKKKTKTQADILRVKSAIDSVIEKQSSQYKNDFPKAFKFEAFGTKKFLDDVKTDSYVKVDSASQKGLFSRLGDAIANRVNVQKEYVNTVVTMQYKDKVTTGDIEEQMANVVTITNKYYANEFAKLKESFANLRKNDVKLMELNNQLLALTQTMNDYSNGTHLLQPDAQQLEDQYKSNKAVRSYSIVLLILLMLVVSVILFNFTHVAFEYENRLTLATAKIRQSLQFKNRITGMISHEIRSPLSIIGMYSKKASASSKDAALKETFKSIEFTTNSLLLLSNQILEYSKEENHEPSLKCRNINLKDEIYQIVHSMTSLAEVKGNTLKLVSNIKEDTVVYSDAAKIHQLFYNLIGNANKFTENGRINVSTMLKELSEYEMNLAVVISDNGIGIATDDLQNIFESYYQGTVSEKVNDLGVGLGLNICKEIIELFDGKITVESNTGKGTKVTFNLILTQAE</sequence>
<dbReference type="InterPro" id="IPR036097">
    <property type="entry name" value="HisK_dim/P_sf"/>
</dbReference>
<dbReference type="PANTHER" id="PTHR43047">
    <property type="entry name" value="TWO-COMPONENT HISTIDINE PROTEIN KINASE"/>
    <property type="match status" value="1"/>
</dbReference>
<comment type="catalytic activity">
    <reaction evidence="1">
        <text>ATP + protein L-histidine = ADP + protein N-phospho-L-histidine.</text>
        <dbReference type="EC" id="2.7.13.3"/>
    </reaction>
</comment>
<dbReference type="Gene3D" id="3.30.565.10">
    <property type="entry name" value="Histidine kinase-like ATPase, C-terminal domain"/>
    <property type="match status" value="1"/>
</dbReference>
<evidence type="ECO:0000313" key="8">
    <source>
        <dbReference type="EMBL" id="MFB9088470.1"/>
    </source>
</evidence>
<evidence type="ECO:0000256" key="5">
    <source>
        <dbReference type="ARBA" id="ARBA00022777"/>
    </source>
</evidence>
<dbReference type="InterPro" id="IPR003594">
    <property type="entry name" value="HATPase_dom"/>
</dbReference>
<evidence type="ECO:0000259" key="7">
    <source>
        <dbReference type="PROSITE" id="PS50109"/>
    </source>
</evidence>
<name>A0ABV5GBI5_9FLAO</name>
<keyword evidence="5 8" id="KW-0418">Kinase</keyword>
<keyword evidence="9" id="KW-1185">Reference proteome</keyword>
<dbReference type="Gene3D" id="1.10.287.130">
    <property type="match status" value="1"/>
</dbReference>
<protein>
    <recommendedName>
        <fullName evidence="2">histidine kinase</fullName>
        <ecNumber evidence="2">2.7.13.3</ecNumber>
    </recommendedName>
</protein>
<dbReference type="SUPFAM" id="SSF55874">
    <property type="entry name" value="ATPase domain of HSP90 chaperone/DNA topoisomerase II/histidine kinase"/>
    <property type="match status" value="1"/>
</dbReference>
<feature type="domain" description="Histidine kinase" evidence="7">
    <location>
        <begin position="348"/>
        <end position="569"/>
    </location>
</feature>
<dbReference type="Pfam" id="PF02518">
    <property type="entry name" value="HATPase_c"/>
    <property type="match status" value="1"/>
</dbReference>
<keyword evidence="4" id="KW-0808">Transferase</keyword>
<comment type="caution">
    <text evidence="8">The sequence shown here is derived from an EMBL/GenBank/DDBJ whole genome shotgun (WGS) entry which is preliminary data.</text>
</comment>
<dbReference type="InterPro" id="IPR003661">
    <property type="entry name" value="HisK_dim/P_dom"/>
</dbReference>
<dbReference type="SMART" id="SM00388">
    <property type="entry name" value="HisKA"/>
    <property type="match status" value="1"/>
</dbReference>
<dbReference type="SUPFAM" id="SSF47384">
    <property type="entry name" value="Homodimeric domain of signal transducing histidine kinase"/>
    <property type="match status" value="1"/>
</dbReference>
<proteinExistence type="predicted"/>
<keyword evidence="6" id="KW-1133">Transmembrane helix</keyword>
<dbReference type="PANTHER" id="PTHR43047:SF66">
    <property type="entry name" value="HISKA"/>
    <property type="match status" value="1"/>
</dbReference>
<evidence type="ECO:0000256" key="2">
    <source>
        <dbReference type="ARBA" id="ARBA00012438"/>
    </source>
</evidence>
<dbReference type="PRINTS" id="PR00344">
    <property type="entry name" value="BCTRLSENSOR"/>
</dbReference>
<dbReference type="InterPro" id="IPR005467">
    <property type="entry name" value="His_kinase_dom"/>
</dbReference>
<feature type="transmembrane region" description="Helical" evidence="6">
    <location>
        <begin position="20"/>
        <end position="41"/>
    </location>
</feature>
<accession>A0ABV5GBI5</accession>
<feature type="transmembrane region" description="Helical" evidence="6">
    <location>
        <begin position="298"/>
        <end position="317"/>
    </location>
</feature>
<evidence type="ECO:0000256" key="1">
    <source>
        <dbReference type="ARBA" id="ARBA00000085"/>
    </source>
</evidence>
<dbReference type="PROSITE" id="PS50109">
    <property type="entry name" value="HIS_KIN"/>
    <property type="match status" value="1"/>
</dbReference>
<dbReference type="Proteomes" id="UP001589576">
    <property type="component" value="Unassembled WGS sequence"/>
</dbReference>
<evidence type="ECO:0000313" key="9">
    <source>
        <dbReference type="Proteomes" id="UP001589576"/>
    </source>
</evidence>
<dbReference type="GO" id="GO:0016301">
    <property type="term" value="F:kinase activity"/>
    <property type="evidence" value="ECO:0007669"/>
    <property type="project" value="UniProtKB-KW"/>
</dbReference>
<reference evidence="8 9" key="1">
    <citation type="submission" date="2024-09" db="EMBL/GenBank/DDBJ databases">
        <authorList>
            <person name="Sun Q."/>
            <person name="Mori K."/>
        </authorList>
    </citation>
    <scope>NUCLEOTIDE SEQUENCE [LARGE SCALE GENOMIC DNA]</scope>
    <source>
        <strain evidence="8 9">CECT 8460</strain>
    </source>
</reference>
<dbReference type="InterPro" id="IPR036890">
    <property type="entry name" value="HATPase_C_sf"/>
</dbReference>
<dbReference type="SMART" id="SM00387">
    <property type="entry name" value="HATPase_c"/>
    <property type="match status" value="1"/>
</dbReference>
<keyword evidence="6" id="KW-0472">Membrane</keyword>
<dbReference type="InterPro" id="IPR004358">
    <property type="entry name" value="Sig_transdc_His_kin-like_C"/>
</dbReference>
<evidence type="ECO:0000256" key="4">
    <source>
        <dbReference type="ARBA" id="ARBA00022679"/>
    </source>
</evidence>
<gene>
    <name evidence="8" type="ORF">ACFFUU_02525</name>
</gene>
<dbReference type="EMBL" id="JBHMFB010000007">
    <property type="protein sequence ID" value="MFB9088470.1"/>
    <property type="molecule type" value="Genomic_DNA"/>
</dbReference>
<organism evidence="8 9">
    <name type="scientific">Flavobacterium paronense</name>
    <dbReference type="NCBI Taxonomy" id="1392775"/>
    <lineage>
        <taxon>Bacteria</taxon>
        <taxon>Pseudomonadati</taxon>
        <taxon>Bacteroidota</taxon>
        <taxon>Flavobacteriia</taxon>
        <taxon>Flavobacteriales</taxon>
        <taxon>Flavobacteriaceae</taxon>
        <taxon>Flavobacterium</taxon>
    </lineage>
</organism>
<dbReference type="RefSeq" id="WP_290285822.1">
    <property type="nucleotide sequence ID" value="NZ_JAUFQN010000019.1"/>
</dbReference>
<keyword evidence="3" id="KW-0597">Phosphoprotein</keyword>
<dbReference type="Pfam" id="PF00512">
    <property type="entry name" value="HisKA"/>
    <property type="match status" value="1"/>
</dbReference>
<evidence type="ECO:0000256" key="3">
    <source>
        <dbReference type="ARBA" id="ARBA00022553"/>
    </source>
</evidence>
<evidence type="ECO:0000256" key="6">
    <source>
        <dbReference type="SAM" id="Phobius"/>
    </source>
</evidence>